<evidence type="ECO:0000259" key="18">
    <source>
        <dbReference type="Pfam" id="PF01433"/>
    </source>
</evidence>
<evidence type="ECO:0000256" key="17">
    <source>
        <dbReference type="RuleBase" id="RU364040"/>
    </source>
</evidence>
<keyword evidence="11 17" id="KW-0482">Metalloprotease</keyword>
<feature type="active site" description="Proton acceptor" evidence="14">
    <location>
        <position position="370"/>
    </location>
</feature>
<keyword evidence="13" id="KW-0325">Glycoprotein</keyword>
<dbReference type="Gene3D" id="1.10.390.10">
    <property type="entry name" value="Neutral Protease Domain 2"/>
    <property type="match status" value="1"/>
</dbReference>
<dbReference type="GO" id="GO:0005886">
    <property type="term" value="C:plasma membrane"/>
    <property type="evidence" value="ECO:0007669"/>
    <property type="project" value="TreeGrafter"/>
</dbReference>
<sequence length="926" mass="104652">MAKGFYISKALAIVTVVLTFSAIAGIITMIIVYQTQTADLNMTPRPTIPVTTPFPPGPRPQMRLPGDLVPDHYELTIRPYLYPYIEKPTDENATSPDQNMTFTGNSTVYFHCVRRTKTVFLHNRGLTIGTVRLTDRDKNQRVPLNGTTQHRDESNFFEISVDEVLEVGGNYSLFTEFEGEMMDDLAGLYVSRYRDAAADGNSTERFVAATQMQPTDARKVFPCFDEPAMKATFDVKIIHRRGTEALANSQESGEIIKQQIRCTTALQGGSFTVCKVISSFQCTYARPEAIAAGHADYAAEITGKILTFLEGHLEINFPQKKLDQVALPDFAAAAMENWGLVTYQESALLFENGVSSMLAKEWTATIIAHELAHQWFGNLVTMKWWNEIWLNEGFAAYMSTLAVDNIEPSWNIKDMLMMENLHSAFEWDALASSHPLSSPADAIQTPSEIIELFDPITYSKGATVLRMLAEILSERVFNNGIKVGHDHLLDAVDDDSGKINVANVMDTWTNQIGYPVITINTTTGEAYQRHFQYNQSTVSDLVWHVPIKVMSETSGPTLFKEEFVSKGGEWILANVNAAGYYRVNYNPENWHSLLTALEEDPERIPIVNRGQLIDDAFNLARAKLVNVTLALNATRFLRNETELIPWESAVTNLRYIIAMFDRSEVFGPIQAYRRQLVTNLYCFFKNYTDNATVPEDHSQQHNQINAIRVACGSGLPECRLMATRFFRYWMQNGTNIIHPNVRSIIYCQAISAGGEEEWEFGWKMFQSSNITSDREQLRYALACTKKIWLLNRYLEYTLNPDKIRKMDAVSTINTIAGNVAGQALAWNFVRAHWTYISQEYGAGMMPLGSLIDGVTHRFSTDFELLELKRFQMDHDEEELGSANRAVEQAIERTAANIQWVKENKQPLLEWFQRESAPKSVSAASIS</sequence>
<keyword evidence="22" id="KW-1185">Reference proteome</keyword>
<feature type="binding site" evidence="15">
    <location>
        <position position="369"/>
    </location>
    <ligand>
        <name>Zn(2+)</name>
        <dbReference type="ChEBI" id="CHEBI:29105"/>
        <note>catalytic</note>
    </ligand>
</feature>
<dbReference type="GO" id="GO:0008270">
    <property type="term" value="F:zinc ion binding"/>
    <property type="evidence" value="ECO:0007669"/>
    <property type="project" value="UniProtKB-UniRule"/>
</dbReference>
<evidence type="ECO:0000256" key="3">
    <source>
        <dbReference type="ARBA" id="ARBA00022438"/>
    </source>
</evidence>
<evidence type="ECO:0000313" key="21">
    <source>
        <dbReference type="Ensembl" id="ENSMMDP00005037234.1"/>
    </source>
</evidence>
<evidence type="ECO:0000256" key="16">
    <source>
        <dbReference type="PIRSR" id="PIRSR634016-4"/>
    </source>
</evidence>
<dbReference type="GO" id="GO:0070006">
    <property type="term" value="F:metalloaminopeptidase activity"/>
    <property type="evidence" value="ECO:0007669"/>
    <property type="project" value="TreeGrafter"/>
</dbReference>
<dbReference type="InterPro" id="IPR042097">
    <property type="entry name" value="Aminopeptidase_N-like_N_sf"/>
</dbReference>
<dbReference type="Pfam" id="PF01433">
    <property type="entry name" value="Peptidase_M1"/>
    <property type="match status" value="1"/>
</dbReference>
<evidence type="ECO:0000256" key="15">
    <source>
        <dbReference type="PIRSR" id="PIRSR634016-3"/>
    </source>
</evidence>
<reference evidence="21" key="3">
    <citation type="submission" date="2025-09" db="UniProtKB">
        <authorList>
            <consortium name="Ensembl"/>
        </authorList>
    </citation>
    <scope>IDENTIFICATION</scope>
</reference>
<gene>
    <name evidence="21" type="primary">anpeplb</name>
</gene>
<feature type="transmembrane region" description="Helical" evidence="17">
    <location>
        <begin position="12"/>
        <end position="33"/>
    </location>
</feature>
<dbReference type="AlphaFoldDB" id="A0A667ZNC7"/>
<evidence type="ECO:0000256" key="13">
    <source>
        <dbReference type="ARBA" id="ARBA00023180"/>
    </source>
</evidence>
<evidence type="ECO:0000256" key="6">
    <source>
        <dbReference type="ARBA" id="ARBA00022723"/>
    </source>
</evidence>
<dbReference type="InterPro" id="IPR027268">
    <property type="entry name" value="Peptidase_M4/M1_CTD_sf"/>
</dbReference>
<proteinExistence type="inferred from homology"/>
<feature type="domain" description="Peptidase M1 membrane alanine aminopeptidase" evidence="18">
    <location>
        <begin position="297"/>
        <end position="482"/>
    </location>
</feature>
<dbReference type="GeneTree" id="ENSGT00940000164605"/>
<dbReference type="InterPro" id="IPR034016">
    <property type="entry name" value="M1_APN-typ"/>
</dbReference>
<keyword evidence="12 17" id="KW-0472">Membrane</keyword>
<dbReference type="CDD" id="cd09601">
    <property type="entry name" value="M1_APN-Q_like"/>
    <property type="match status" value="1"/>
</dbReference>
<dbReference type="Pfam" id="PF17900">
    <property type="entry name" value="Peptidase_M1_N"/>
    <property type="match status" value="1"/>
</dbReference>
<evidence type="ECO:0000256" key="5">
    <source>
        <dbReference type="ARBA" id="ARBA00022692"/>
    </source>
</evidence>
<accession>A0A667ZNC7</accession>
<feature type="binding site" evidence="15">
    <location>
        <position position="392"/>
    </location>
    <ligand>
        <name>Zn(2+)</name>
        <dbReference type="ChEBI" id="CHEBI:29105"/>
        <note>catalytic</note>
    </ligand>
</feature>
<evidence type="ECO:0000313" key="22">
    <source>
        <dbReference type="Proteomes" id="UP000472263"/>
    </source>
</evidence>
<dbReference type="Ensembl" id="ENSMMDT00005038029.1">
    <property type="protein sequence ID" value="ENSMMDP00005037234.1"/>
    <property type="gene ID" value="ENSMMDG00005017379.1"/>
</dbReference>
<dbReference type="FunFam" id="1.25.50.20:FF:000012">
    <property type="entry name" value="Aminopeptidase N"/>
    <property type="match status" value="1"/>
</dbReference>
<dbReference type="SUPFAM" id="SSF55486">
    <property type="entry name" value="Metalloproteases ('zincins'), catalytic domain"/>
    <property type="match status" value="1"/>
</dbReference>
<dbReference type="GO" id="GO:0043171">
    <property type="term" value="P:peptide catabolic process"/>
    <property type="evidence" value="ECO:0007669"/>
    <property type="project" value="TreeGrafter"/>
</dbReference>
<evidence type="ECO:0000256" key="8">
    <source>
        <dbReference type="ARBA" id="ARBA00022833"/>
    </source>
</evidence>
<dbReference type="Gene3D" id="2.60.40.1910">
    <property type="match status" value="1"/>
</dbReference>
<comment type="subcellular location">
    <subcellularLocation>
        <location evidence="1">Membrane</location>
        <topology evidence="1">Single-pass type II membrane protein</topology>
    </subcellularLocation>
</comment>
<evidence type="ECO:0000256" key="12">
    <source>
        <dbReference type="ARBA" id="ARBA00023136"/>
    </source>
</evidence>
<dbReference type="PRINTS" id="PR00756">
    <property type="entry name" value="ALADIPTASE"/>
</dbReference>
<evidence type="ECO:0000256" key="11">
    <source>
        <dbReference type="ARBA" id="ARBA00023049"/>
    </source>
</evidence>
<dbReference type="Proteomes" id="UP000472263">
    <property type="component" value="Chromosome 6"/>
</dbReference>
<dbReference type="InterPro" id="IPR024571">
    <property type="entry name" value="ERAP1-like_C_dom"/>
</dbReference>
<evidence type="ECO:0000256" key="4">
    <source>
        <dbReference type="ARBA" id="ARBA00022670"/>
    </source>
</evidence>
<keyword evidence="5 17" id="KW-0812">Transmembrane</keyword>
<dbReference type="GO" id="GO:0042277">
    <property type="term" value="F:peptide binding"/>
    <property type="evidence" value="ECO:0007669"/>
    <property type="project" value="TreeGrafter"/>
</dbReference>
<keyword evidence="3 17" id="KW-0031">Aminopeptidase</keyword>
<feature type="site" description="Transition state stabilizer" evidence="16">
    <location>
        <position position="458"/>
    </location>
</feature>
<keyword evidence="4 17" id="KW-0645">Protease</keyword>
<keyword evidence="8 15" id="KW-0862">Zinc</keyword>
<evidence type="ECO:0000256" key="7">
    <source>
        <dbReference type="ARBA" id="ARBA00022801"/>
    </source>
</evidence>
<evidence type="ECO:0000259" key="19">
    <source>
        <dbReference type="Pfam" id="PF11838"/>
    </source>
</evidence>
<dbReference type="InterPro" id="IPR001930">
    <property type="entry name" value="Peptidase_M1"/>
</dbReference>
<dbReference type="Pfam" id="PF11838">
    <property type="entry name" value="ERAP1_C"/>
    <property type="match status" value="1"/>
</dbReference>
<evidence type="ECO:0000259" key="20">
    <source>
        <dbReference type="Pfam" id="PF17900"/>
    </source>
</evidence>
<comment type="similarity">
    <text evidence="2 17">Belongs to the peptidase M1 family.</text>
</comment>
<dbReference type="Gene3D" id="1.25.50.20">
    <property type="match status" value="1"/>
</dbReference>
<reference evidence="21" key="1">
    <citation type="submission" date="2019-06" db="EMBL/GenBank/DDBJ databases">
        <authorList>
            <consortium name="Wellcome Sanger Institute Data Sharing"/>
        </authorList>
    </citation>
    <scope>NUCLEOTIDE SEQUENCE [LARGE SCALE GENOMIC DNA]</scope>
</reference>
<dbReference type="GO" id="GO:0005737">
    <property type="term" value="C:cytoplasm"/>
    <property type="evidence" value="ECO:0007669"/>
    <property type="project" value="TreeGrafter"/>
</dbReference>
<keyword evidence="10 17" id="KW-1133">Transmembrane helix</keyword>
<organism evidence="21 22">
    <name type="scientific">Myripristis murdjan</name>
    <name type="common">pinecone soldierfish</name>
    <dbReference type="NCBI Taxonomy" id="586833"/>
    <lineage>
        <taxon>Eukaryota</taxon>
        <taxon>Metazoa</taxon>
        <taxon>Chordata</taxon>
        <taxon>Craniata</taxon>
        <taxon>Vertebrata</taxon>
        <taxon>Euteleostomi</taxon>
        <taxon>Actinopterygii</taxon>
        <taxon>Neopterygii</taxon>
        <taxon>Teleostei</taxon>
        <taxon>Neoteleostei</taxon>
        <taxon>Acanthomorphata</taxon>
        <taxon>Holocentriformes</taxon>
        <taxon>Holocentridae</taxon>
        <taxon>Myripristis</taxon>
    </lineage>
</organism>
<comment type="cofactor">
    <cofactor evidence="15 17">
        <name>Zn(2+)</name>
        <dbReference type="ChEBI" id="CHEBI:29105"/>
    </cofactor>
    <text evidence="15 17">Binds 1 zinc ion per subunit.</text>
</comment>
<dbReference type="InterPro" id="IPR014782">
    <property type="entry name" value="Peptidase_M1_dom"/>
</dbReference>
<protein>
    <recommendedName>
        <fullName evidence="17">Aminopeptidase</fullName>
        <ecNumber evidence="17">3.4.11.-</ecNumber>
    </recommendedName>
</protein>
<keyword evidence="7 17" id="KW-0378">Hydrolase</keyword>
<reference evidence="21" key="2">
    <citation type="submission" date="2025-08" db="UniProtKB">
        <authorList>
            <consortium name="Ensembl"/>
        </authorList>
    </citation>
    <scope>IDENTIFICATION</scope>
</reference>
<evidence type="ECO:0000256" key="2">
    <source>
        <dbReference type="ARBA" id="ARBA00010136"/>
    </source>
</evidence>
<feature type="binding site" evidence="15">
    <location>
        <position position="373"/>
    </location>
    <ligand>
        <name>Zn(2+)</name>
        <dbReference type="ChEBI" id="CHEBI:29105"/>
        <note>catalytic</note>
    </ligand>
</feature>
<keyword evidence="6 15" id="KW-0479">Metal-binding</keyword>
<evidence type="ECO:0000256" key="9">
    <source>
        <dbReference type="ARBA" id="ARBA00022968"/>
    </source>
</evidence>
<dbReference type="PANTHER" id="PTHR11533">
    <property type="entry name" value="PROTEASE M1 ZINC METALLOPROTEASE"/>
    <property type="match status" value="1"/>
</dbReference>
<name>A0A667ZNC7_9TELE</name>
<feature type="domain" description="Aminopeptidase N-like N-terminal" evidence="20">
    <location>
        <begin position="69"/>
        <end position="252"/>
    </location>
</feature>
<dbReference type="PANTHER" id="PTHR11533:SF259">
    <property type="entry name" value="AMINOPEPTIDASE"/>
    <property type="match status" value="1"/>
</dbReference>
<evidence type="ECO:0000256" key="1">
    <source>
        <dbReference type="ARBA" id="ARBA00004606"/>
    </source>
</evidence>
<dbReference type="InterPro" id="IPR050344">
    <property type="entry name" value="Peptidase_M1_aminopeptidases"/>
</dbReference>
<feature type="domain" description="ERAP1-like C-terminal" evidence="19">
    <location>
        <begin position="570"/>
        <end position="893"/>
    </location>
</feature>
<dbReference type="GO" id="GO:0005615">
    <property type="term" value="C:extracellular space"/>
    <property type="evidence" value="ECO:0007669"/>
    <property type="project" value="TreeGrafter"/>
</dbReference>
<dbReference type="EC" id="3.4.11.-" evidence="17"/>
<dbReference type="GO" id="GO:0006508">
    <property type="term" value="P:proteolysis"/>
    <property type="evidence" value="ECO:0007669"/>
    <property type="project" value="UniProtKB-KW"/>
</dbReference>
<evidence type="ECO:0000256" key="14">
    <source>
        <dbReference type="PIRSR" id="PIRSR634016-1"/>
    </source>
</evidence>
<dbReference type="InterPro" id="IPR045357">
    <property type="entry name" value="Aminopeptidase_N-like_N"/>
</dbReference>
<dbReference type="FunFam" id="1.10.390.10:FF:000016">
    <property type="entry name" value="Glutamyl aminopeptidase"/>
    <property type="match status" value="1"/>
</dbReference>
<dbReference type="SUPFAM" id="SSF63737">
    <property type="entry name" value="Leukotriene A4 hydrolase N-terminal domain"/>
    <property type="match status" value="1"/>
</dbReference>
<dbReference type="Gene3D" id="2.60.40.1730">
    <property type="entry name" value="tricorn interacting facor f3 domain"/>
    <property type="match status" value="1"/>
</dbReference>
<keyword evidence="9" id="KW-0735">Signal-anchor</keyword>
<evidence type="ECO:0000256" key="10">
    <source>
        <dbReference type="ARBA" id="ARBA00022989"/>
    </source>
</evidence>